<accession>A0A840VMR5</accession>
<protein>
    <submittedName>
        <fullName evidence="1">Uncharacterized protein</fullName>
    </submittedName>
</protein>
<dbReference type="AlphaFoldDB" id="A0A840VMR5"/>
<dbReference type="RefSeq" id="WP_221285306.1">
    <property type="nucleotide sequence ID" value="NZ_JACHFD010000043.1"/>
</dbReference>
<keyword evidence="2" id="KW-1185">Reference proteome</keyword>
<name>A0A840VMR5_9BACT</name>
<organism evidence="1 2">
    <name type="scientific">Haloferula luteola</name>
    <dbReference type="NCBI Taxonomy" id="595692"/>
    <lineage>
        <taxon>Bacteria</taxon>
        <taxon>Pseudomonadati</taxon>
        <taxon>Verrucomicrobiota</taxon>
        <taxon>Verrucomicrobiia</taxon>
        <taxon>Verrucomicrobiales</taxon>
        <taxon>Verrucomicrobiaceae</taxon>
        <taxon>Haloferula</taxon>
    </lineage>
</organism>
<sequence length="125" mass="14115">MKVASIPISVSEESKFHGTIELSKNYEYEVFGPFGIGYNIRVFCADESGELHFVRDGSCPAKTRRGRILRSYELSDTAIYSRRDGELLKLENDSEIPEIEDEVALALLILNHHYWNGTGPFTKGT</sequence>
<dbReference type="EMBL" id="JACHFD010000043">
    <property type="protein sequence ID" value="MBB5353911.1"/>
    <property type="molecule type" value="Genomic_DNA"/>
</dbReference>
<gene>
    <name evidence="1" type="ORF">HNR46_004176</name>
</gene>
<comment type="caution">
    <text evidence="1">The sequence shown here is derived from an EMBL/GenBank/DDBJ whole genome shotgun (WGS) entry which is preliminary data.</text>
</comment>
<proteinExistence type="predicted"/>
<dbReference type="Proteomes" id="UP000557717">
    <property type="component" value="Unassembled WGS sequence"/>
</dbReference>
<evidence type="ECO:0000313" key="1">
    <source>
        <dbReference type="EMBL" id="MBB5353911.1"/>
    </source>
</evidence>
<evidence type="ECO:0000313" key="2">
    <source>
        <dbReference type="Proteomes" id="UP000557717"/>
    </source>
</evidence>
<reference evidence="1 2" key="1">
    <citation type="submission" date="2020-08" db="EMBL/GenBank/DDBJ databases">
        <title>Genomic Encyclopedia of Type Strains, Phase IV (KMG-IV): sequencing the most valuable type-strain genomes for metagenomic binning, comparative biology and taxonomic classification.</title>
        <authorList>
            <person name="Goeker M."/>
        </authorList>
    </citation>
    <scope>NUCLEOTIDE SEQUENCE [LARGE SCALE GENOMIC DNA]</scope>
    <source>
        <strain evidence="1 2">YC6886</strain>
    </source>
</reference>